<accession>A0ABW9I733</accession>
<dbReference type="PANTHER" id="PTHR43317:SF1">
    <property type="entry name" value="THERMOSPERMINE SYNTHASE ACAULIS5"/>
    <property type="match status" value="1"/>
</dbReference>
<dbReference type="Proteomes" id="UP001631957">
    <property type="component" value="Unassembled WGS sequence"/>
</dbReference>
<evidence type="ECO:0000313" key="4">
    <source>
        <dbReference type="Proteomes" id="UP001631957"/>
    </source>
</evidence>
<sequence length="145" mass="15533">ACAPATRFVIGDARLTLADVADGSLDLIVVDAFSSDAIPTHLLTEEAFALYARKLQPNGAALLHISNRNMEFGSVVRATAATIGLSTWLNTSVRSPQDIKTAKIAPEVAIILRPGTDPGPIVRQNWREQNGPGPARPWSDDYADI</sequence>
<protein>
    <submittedName>
        <fullName evidence="3">Fused MFS/spermidine synthase</fullName>
    </submittedName>
</protein>
<dbReference type="PANTHER" id="PTHR43317">
    <property type="entry name" value="THERMOSPERMINE SYNTHASE ACAULIS5"/>
    <property type="match status" value="1"/>
</dbReference>
<dbReference type="RefSeq" id="WP_409134830.1">
    <property type="nucleotide sequence ID" value="NZ_JBJVNI010000077.1"/>
</dbReference>
<dbReference type="SUPFAM" id="SSF53335">
    <property type="entry name" value="S-adenosyl-L-methionine-dependent methyltransferases"/>
    <property type="match status" value="1"/>
</dbReference>
<name>A0ABW9I733_9ACTN</name>
<feature type="non-terminal residue" evidence="3">
    <location>
        <position position="1"/>
    </location>
</feature>
<dbReference type="InterPro" id="IPR029063">
    <property type="entry name" value="SAM-dependent_MTases_sf"/>
</dbReference>
<gene>
    <name evidence="3" type="ORF">ACKI18_46815</name>
</gene>
<evidence type="ECO:0000256" key="1">
    <source>
        <dbReference type="ARBA" id="ARBA00023115"/>
    </source>
</evidence>
<evidence type="ECO:0000256" key="2">
    <source>
        <dbReference type="SAM" id="MobiDB-lite"/>
    </source>
</evidence>
<dbReference type="EMBL" id="JBJVNI010000077">
    <property type="protein sequence ID" value="MFM9616168.1"/>
    <property type="molecule type" value="Genomic_DNA"/>
</dbReference>
<reference evidence="3 4" key="1">
    <citation type="submission" date="2024-12" db="EMBL/GenBank/DDBJ databases">
        <title>Forecasting of Potato common scab and diversities of Pathogenic streptomyces spp. in china.</title>
        <authorList>
            <person name="Handique U."/>
            <person name="Wu J."/>
        </authorList>
    </citation>
    <scope>NUCLEOTIDE SEQUENCE [LARGE SCALE GENOMIC DNA]</scope>
    <source>
        <strain evidence="3 4">ZRIMU1530</strain>
    </source>
</reference>
<dbReference type="NCBIfam" id="NF037959">
    <property type="entry name" value="MFS_SpdSyn"/>
    <property type="match status" value="1"/>
</dbReference>
<evidence type="ECO:0000313" key="3">
    <source>
        <dbReference type="EMBL" id="MFM9616168.1"/>
    </source>
</evidence>
<keyword evidence="4" id="KW-1185">Reference proteome</keyword>
<comment type="caution">
    <text evidence="3">The sequence shown here is derived from an EMBL/GenBank/DDBJ whole genome shotgun (WGS) entry which is preliminary data.</text>
</comment>
<proteinExistence type="predicted"/>
<organism evidence="3 4">
    <name type="scientific">Streptomyces niveiscabiei</name>
    <dbReference type="NCBI Taxonomy" id="164115"/>
    <lineage>
        <taxon>Bacteria</taxon>
        <taxon>Bacillati</taxon>
        <taxon>Actinomycetota</taxon>
        <taxon>Actinomycetes</taxon>
        <taxon>Kitasatosporales</taxon>
        <taxon>Streptomycetaceae</taxon>
        <taxon>Streptomyces</taxon>
    </lineage>
</organism>
<keyword evidence="1" id="KW-0620">Polyamine biosynthesis</keyword>
<feature type="region of interest" description="Disordered" evidence="2">
    <location>
        <begin position="126"/>
        <end position="145"/>
    </location>
</feature>
<feature type="non-terminal residue" evidence="3">
    <location>
        <position position="145"/>
    </location>
</feature>
<dbReference type="Gene3D" id="3.40.50.150">
    <property type="entry name" value="Vaccinia Virus protein VP39"/>
    <property type="match status" value="1"/>
</dbReference>